<dbReference type="PANTHER" id="PTHR31319">
    <property type="entry name" value="ZINC FINGER PROTEIN CONSTANS-LIKE 4"/>
    <property type="match status" value="1"/>
</dbReference>
<evidence type="ECO:0000256" key="2">
    <source>
        <dbReference type="ARBA" id="ARBA00023242"/>
    </source>
</evidence>
<proteinExistence type="predicted"/>
<dbReference type="PROSITE" id="PS51017">
    <property type="entry name" value="CCT"/>
    <property type="match status" value="1"/>
</dbReference>
<sequence>MHGFSPATATVTPDASLCHLHSPDLAVSPPLFPSFPNFLSSHSSSSSLILTYSQLSLGSELDSVLEPPNFLPSEVSYSGSSGPCSSYGSPTSQPALVQRSMSSHSLQKNRVSYRPGVMISSFFDVEVPAVRRVYSSGDLQGRTERACSSESSLIIEGMTKACRYSPEEKRERIERYKTKRNQRNFNKKIKYECRKTLADSRKRIRGRFARNEEIENSNSTSSPIETWSCYDNAMVEEDTQDDGSWITFLDSYSVN</sequence>
<evidence type="ECO:0000259" key="4">
    <source>
        <dbReference type="PROSITE" id="PS51017"/>
    </source>
</evidence>
<comment type="subcellular location">
    <subcellularLocation>
        <location evidence="1 3">Nucleus</location>
    </subcellularLocation>
</comment>
<name>A0ABP0Z4J4_9ROSI</name>
<keyword evidence="6" id="KW-1185">Reference proteome</keyword>
<organism evidence="5 6">
    <name type="scientific">Citrullus colocynthis</name>
    <name type="common">colocynth</name>
    <dbReference type="NCBI Taxonomy" id="252529"/>
    <lineage>
        <taxon>Eukaryota</taxon>
        <taxon>Viridiplantae</taxon>
        <taxon>Streptophyta</taxon>
        <taxon>Embryophyta</taxon>
        <taxon>Tracheophyta</taxon>
        <taxon>Spermatophyta</taxon>
        <taxon>Magnoliopsida</taxon>
        <taxon>eudicotyledons</taxon>
        <taxon>Gunneridae</taxon>
        <taxon>Pentapetalae</taxon>
        <taxon>rosids</taxon>
        <taxon>fabids</taxon>
        <taxon>Cucurbitales</taxon>
        <taxon>Cucurbitaceae</taxon>
        <taxon>Benincaseae</taxon>
        <taxon>Citrullus</taxon>
    </lineage>
</organism>
<evidence type="ECO:0000256" key="3">
    <source>
        <dbReference type="PROSITE-ProRule" id="PRU00357"/>
    </source>
</evidence>
<dbReference type="InterPro" id="IPR010402">
    <property type="entry name" value="CCT_domain"/>
</dbReference>
<dbReference type="Pfam" id="PF06203">
    <property type="entry name" value="CCT"/>
    <property type="match status" value="1"/>
</dbReference>
<gene>
    <name evidence="5" type="ORF">CITCOLO1_LOCUS19424</name>
</gene>
<protein>
    <recommendedName>
        <fullName evidence="4">CCT domain-containing protein</fullName>
    </recommendedName>
</protein>
<dbReference type="InterPro" id="IPR045281">
    <property type="entry name" value="CONSTANS-like"/>
</dbReference>
<dbReference type="EMBL" id="OZ021742">
    <property type="protein sequence ID" value="CAK9327057.1"/>
    <property type="molecule type" value="Genomic_DNA"/>
</dbReference>
<accession>A0ABP0Z4J4</accession>
<evidence type="ECO:0000313" key="5">
    <source>
        <dbReference type="EMBL" id="CAK9327057.1"/>
    </source>
</evidence>
<keyword evidence="2 3" id="KW-0539">Nucleus</keyword>
<evidence type="ECO:0000256" key="1">
    <source>
        <dbReference type="ARBA" id="ARBA00004123"/>
    </source>
</evidence>
<dbReference type="Proteomes" id="UP001642487">
    <property type="component" value="Chromosome 8"/>
</dbReference>
<evidence type="ECO:0000313" key="6">
    <source>
        <dbReference type="Proteomes" id="UP001642487"/>
    </source>
</evidence>
<feature type="domain" description="CCT" evidence="4">
    <location>
        <begin position="169"/>
        <end position="211"/>
    </location>
</feature>
<dbReference type="PANTHER" id="PTHR31319:SF110">
    <property type="entry name" value="CCT MOTIF FAMILY PROTEIN"/>
    <property type="match status" value="1"/>
</dbReference>
<reference evidence="5 6" key="1">
    <citation type="submission" date="2024-03" db="EMBL/GenBank/DDBJ databases">
        <authorList>
            <person name="Gkanogiannis A."/>
            <person name="Becerra Lopez-Lavalle L."/>
        </authorList>
    </citation>
    <scope>NUCLEOTIDE SEQUENCE [LARGE SCALE GENOMIC DNA]</scope>
</reference>